<evidence type="ECO:0000259" key="8">
    <source>
        <dbReference type="Pfam" id="PF02770"/>
    </source>
</evidence>
<evidence type="ECO:0000256" key="2">
    <source>
        <dbReference type="ARBA" id="ARBA00009347"/>
    </source>
</evidence>
<evidence type="ECO:0000313" key="11">
    <source>
        <dbReference type="Proteomes" id="UP000644020"/>
    </source>
</evidence>
<reference evidence="10" key="2">
    <citation type="submission" date="2020-09" db="EMBL/GenBank/DDBJ databases">
        <authorList>
            <person name="Sun Q."/>
            <person name="Ohkuma M."/>
        </authorList>
    </citation>
    <scope>NUCLEOTIDE SEQUENCE</scope>
    <source>
        <strain evidence="10">JCM 4518</strain>
    </source>
</reference>
<evidence type="ECO:0000256" key="5">
    <source>
        <dbReference type="RuleBase" id="RU362125"/>
    </source>
</evidence>
<dbReference type="NCBIfam" id="NF008594">
    <property type="entry name" value="PRK11561.1"/>
    <property type="match status" value="1"/>
</dbReference>
<comment type="cofactor">
    <cofactor evidence="1 5">
        <name>FAD</name>
        <dbReference type="ChEBI" id="CHEBI:57692"/>
    </cofactor>
</comment>
<protein>
    <submittedName>
        <fullName evidence="10">DNA alkylation response protein</fullName>
    </submittedName>
</protein>
<keyword evidence="3 5" id="KW-0285">Flavoprotein</keyword>
<dbReference type="Gene3D" id="2.40.110.20">
    <property type="match status" value="1"/>
</dbReference>
<dbReference type="PANTHER" id="PTHR42707:SF3">
    <property type="entry name" value="ACYL-COA DEHYDROGENASE AIDB-RELATED"/>
    <property type="match status" value="1"/>
</dbReference>
<dbReference type="InterPro" id="IPR052904">
    <property type="entry name" value="Acyl-CoA_dehydrogenase-like"/>
</dbReference>
<dbReference type="AlphaFoldDB" id="A0A918SZD3"/>
<feature type="domain" description="Acyl-CoA dehydrogenase/oxidase C-terminal" evidence="7">
    <location>
        <begin position="292"/>
        <end position="448"/>
    </location>
</feature>
<dbReference type="InterPro" id="IPR009100">
    <property type="entry name" value="AcylCoA_DH/oxidase_NM_dom_sf"/>
</dbReference>
<keyword evidence="5" id="KW-0560">Oxidoreductase</keyword>
<keyword evidence="4 5" id="KW-0274">FAD</keyword>
<feature type="domain" description="Acyl-CoA oxidase/dehydrogenase middle" evidence="8">
    <location>
        <begin position="189"/>
        <end position="282"/>
    </location>
</feature>
<dbReference type="SUPFAM" id="SSF47203">
    <property type="entry name" value="Acyl-CoA dehydrogenase C-terminal domain-like"/>
    <property type="match status" value="1"/>
</dbReference>
<dbReference type="EMBL" id="BMUL01000004">
    <property type="protein sequence ID" value="GHA78119.1"/>
    <property type="molecule type" value="Genomic_DNA"/>
</dbReference>
<sequence>MSTAAAPQSRPAATTHEVVNQPPPLAGHDVADDPVLLEGVAREGAAWHLEELHRLGRTVGGEEAQRWADQANRYEPELRTHDRYGHRIDEVDFHPAYHQLMDLSVGAGLAGAAWADGRPGAHVARAAGFMVVSTLEAGHLCPVSMTYAVVPALRRSPELAAVYEPLLTSRTYDPGLRVPAGKRGLLAGMGMTEKQGGSDVRANTTTAERAADGSWRLRGHKWFTSAPMNDLFLVLAQAPGGLSCFLVPRVLPDGSRNTFRVQRLKEKLGNRSNASSEPEFDDTVAWLVGDEGRGVRTIIDMVTMTRLDCVLGSASGIRAGLAQAVHHARYRSVFGAKLIDQPLMRNVLADLALESEAATTLALRLAGAADRAVRGDAGERAFLRLATAVGKYWVCKRQPVAVAEALECLGGNGYDEASGMPRLYREAPLNGIWEGSGNVNALDLLRALAREPEALEAFAAEVGAAAGADRRLDAAWAELRGELRPAEDAELRARRIAERAALVLQGALLVRYAPGAVADAFCASRLAGDRGLAFGTLPPSADLAGLLTRLPV</sequence>
<evidence type="ECO:0000256" key="3">
    <source>
        <dbReference type="ARBA" id="ARBA00022630"/>
    </source>
</evidence>
<dbReference type="Pfam" id="PF18158">
    <property type="entry name" value="AidB_N"/>
    <property type="match status" value="1"/>
</dbReference>
<accession>A0A918SZD3</accession>
<dbReference type="InterPro" id="IPR036250">
    <property type="entry name" value="AcylCo_DH-like_C"/>
</dbReference>
<evidence type="ECO:0000256" key="4">
    <source>
        <dbReference type="ARBA" id="ARBA00022827"/>
    </source>
</evidence>
<dbReference type="SUPFAM" id="SSF56645">
    <property type="entry name" value="Acyl-CoA dehydrogenase NM domain-like"/>
    <property type="match status" value="1"/>
</dbReference>
<evidence type="ECO:0000259" key="9">
    <source>
        <dbReference type="Pfam" id="PF18158"/>
    </source>
</evidence>
<dbReference type="Pfam" id="PF00441">
    <property type="entry name" value="Acyl-CoA_dh_1"/>
    <property type="match status" value="1"/>
</dbReference>
<evidence type="ECO:0000256" key="1">
    <source>
        <dbReference type="ARBA" id="ARBA00001974"/>
    </source>
</evidence>
<reference evidence="10" key="1">
    <citation type="journal article" date="2014" name="Int. J. Syst. Evol. Microbiol.">
        <title>Complete genome sequence of Corynebacterium casei LMG S-19264T (=DSM 44701T), isolated from a smear-ripened cheese.</title>
        <authorList>
            <consortium name="US DOE Joint Genome Institute (JGI-PGF)"/>
            <person name="Walter F."/>
            <person name="Albersmeier A."/>
            <person name="Kalinowski J."/>
            <person name="Ruckert C."/>
        </authorList>
    </citation>
    <scope>NUCLEOTIDE SEQUENCE</scope>
    <source>
        <strain evidence="10">JCM 4518</strain>
    </source>
</reference>
<evidence type="ECO:0000313" key="10">
    <source>
        <dbReference type="EMBL" id="GHA78119.1"/>
    </source>
</evidence>
<feature type="domain" description="Adaptive response protein AidB N-terminal" evidence="9">
    <location>
        <begin position="20"/>
        <end position="174"/>
    </location>
</feature>
<proteinExistence type="inferred from homology"/>
<feature type="region of interest" description="Disordered" evidence="6">
    <location>
        <begin position="1"/>
        <end position="31"/>
    </location>
</feature>
<evidence type="ECO:0000256" key="6">
    <source>
        <dbReference type="SAM" id="MobiDB-lite"/>
    </source>
</evidence>
<dbReference type="InterPro" id="IPR009075">
    <property type="entry name" value="AcylCo_DH/oxidase_C"/>
</dbReference>
<dbReference type="PANTHER" id="PTHR42707">
    <property type="entry name" value="ACYL-COA DEHYDROGENASE"/>
    <property type="match status" value="1"/>
</dbReference>
<organism evidence="10 11">
    <name type="scientific">Streptomyces termitum</name>
    <dbReference type="NCBI Taxonomy" id="67368"/>
    <lineage>
        <taxon>Bacteria</taxon>
        <taxon>Bacillati</taxon>
        <taxon>Actinomycetota</taxon>
        <taxon>Actinomycetes</taxon>
        <taxon>Kitasatosporales</taxon>
        <taxon>Streptomycetaceae</taxon>
        <taxon>Streptomyces</taxon>
    </lineage>
</organism>
<keyword evidence="11" id="KW-1185">Reference proteome</keyword>
<dbReference type="Gene3D" id="1.20.140.10">
    <property type="entry name" value="Butyryl-CoA Dehydrogenase, subunit A, domain 3"/>
    <property type="match status" value="1"/>
</dbReference>
<dbReference type="InterPro" id="IPR006089">
    <property type="entry name" value="Acyl-CoA_DH_CS"/>
</dbReference>
<comment type="similarity">
    <text evidence="2 5">Belongs to the acyl-CoA dehydrogenase family.</text>
</comment>
<dbReference type="PROSITE" id="PS00072">
    <property type="entry name" value="ACYL_COA_DH_1"/>
    <property type="match status" value="1"/>
</dbReference>
<name>A0A918SZD3_9ACTN</name>
<dbReference type="Pfam" id="PF02770">
    <property type="entry name" value="Acyl-CoA_dh_M"/>
    <property type="match status" value="1"/>
</dbReference>
<dbReference type="InterPro" id="IPR006091">
    <property type="entry name" value="Acyl-CoA_Oxase/DH_mid-dom"/>
</dbReference>
<dbReference type="GO" id="GO:0003995">
    <property type="term" value="F:acyl-CoA dehydrogenase activity"/>
    <property type="evidence" value="ECO:0007669"/>
    <property type="project" value="InterPro"/>
</dbReference>
<dbReference type="Gene3D" id="6.10.250.600">
    <property type="match status" value="1"/>
</dbReference>
<dbReference type="Proteomes" id="UP000644020">
    <property type="component" value="Unassembled WGS sequence"/>
</dbReference>
<comment type="caution">
    <text evidence="10">The sequence shown here is derived from an EMBL/GenBank/DDBJ whole genome shotgun (WGS) entry which is preliminary data.</text>
</comment>
<gene>
    <name evidence="10" type="ORF">GCM10010305_21630</name>
</gene>
<evidence type="ECO:0000259" key="7">
    <source>
        <dbReference type="Pfam" id="PF00441"/>
    </source>
</evidence>
<dbReference type="RefSeq" id="WP_189976354.1">
    <property type="nucleotide sequence ID" value="NZ_BMUL01000004.1"/>
</dbReference>
<dbReference type="InterPro" id="IPR041504">
    <property type="entry name" value="AidB_N"/>
</dbReference>